<feature type="transmembrane region" description="Helical" evidence="1">
    <location>
        <begin position="12"/>
        <end position="32"/>
    </location>
</feature>
<dbReference type="PATRIC" id="fig|273677.3.peg.2617"/>
<feature type="transmembrane region" description="Helical" evidence="1">
    <location>
        <begin position="99"/>
        <end position="127"/>
    </location>
</feature>
<keyword evidence="1" id="KW-0812">Transmembrane</keyword>
<evidence type="ECO:0000313" key="3">
    <source>
        <dbReference type="Proteomes" id="UP000024001"/>
    </source>
</evidence>
<dbReference type="RefSeq" id="WP_036313431.1">
    <property type="nucleotide sequence ID" value="NZ_JFYO01000011.1"/>
</dbReference>
<dbReference type="EMBL" id="JFYO01000011">
    <property type="protein sequence ID" value="EZP25194.1"/>
    <property type="molecule type" value="Genomic_DNA"/>
</dbReference>
<keyword evidence="3" id="KW-1185">Reference proteome</keyword>
<sequence length="129" mass="14211">MTQALDAILEIFTWVGFGAAFALGIVSVIVWASDGSWLRAEAYLDEDGHTLRWLDSEGDVNSADVADQDRHRVGADHTAQIWYRHGWRDRMRFTRRPPVLRLLVGLTIGGAALGLAATVASVVAYFVRG</sequence>
<dbReference type="OrthoDB" id="5079070at2"/>
<reference evidence="2 3" key="1">
    <citation type="submission" date="2014-03" db="EMBL/GenBank/DDBJ databases">
        <title>Draft Genome Sequences of 13 Willow Endophytes.</title>
        <authorList>
            <person name="Gan H.Y."/>
            <person name="Gan H.M."/>
            <person name="Savka M.A."/>
            <person name="Hudson A.O."/>
        </authorList>
    </citation>
    <scope>NUCLEOTIDE SEQUENCE [LARGE SCALE GENOMIC DNA]</scope>
    <source>
        <strain evidence="2 3">RIT293</strain>
    </source>
</reference>
<protein>
    <submittedName>
        <fullName evidence="2">Putative transcriptional regulator</fullName>
    </submittedName>
</protein>
<keyword evidence="1" id="KW-1133">Transmembrane helix</keyword>
<evidence type="ECO:0000256" key="1">
    <source>
        <dbReference type="SAM" id="Phobius"/>
    </source>
</evidence>
<dbReference type="Proteomes" id="UP000024001">
    <property type="component" value="Unassembled WGS sequence"/>
</dbReference>
<proteinExistence type="predicted"/>
<accession>A0A031FK39</accession>
<organism evidence="2 3">
    <name type="scientific">Microbacterium oleivorans</name>
    <dbReference type="NCBI Taxonomy" id="273677"/>
    <lineage>
        <taxon>Bacteria</taxon>
        <taxon>Bacillati</taxon>
        <taxon>Actinomycetota</taxon>
        <taxon>Actinomycetes</taxon>
        <taxon>Micrococcales</taxon>
        <taxon>Microbacteriaceae</taxon>
        <taxon>Microbacterium</taxon>
    </lineage>
</organism>
<keyword evidence="1" id="KW-0472">Membrane</keyword>
<dbReference type="AlphaFoldDB" id="A0A031FK39"/>
<evidence type="ECO:0000313" key="2">
    <source>
        <dbReference type="EMBL" id="EZP25194.1"/>
    </source>
</evidence>
<gene>
    <name evidence="2" type="ORF">BW34_02647</name>
</gene>
<name>A0A031FK39_9MICO</name>
<comment type="caution">
    <text evidence="2">The sequence shown here is derived from an EMBL/GenBank/DDBJ whole genome shotgun (WGS) entry which is preliminary data.</text>
</comment>